<dbReference type="InterPro" id="IPR052736">
    <property type="entry name" value="Stf3_sulfotransferase"/>
</dbReference>
<keyword evidence="2" id="KW-1185">Reference proteome</keyword>
<dbReference type="Pfam" id="PF13469">
    <property type="entry name" value="Sulfotransfer_3"/>
    <property type="match status" value="1"/>
</dbReference>
<dbReference type="Proteomes" id="UP001165065">
    <property type="component" value="Unassembled WGS sequence"/>
</dbReference>
<dbReference type="Gene3D" id="3.40.50.300">
    <property type="entry name" value="P-loop containing nucleotide triphosphate hydrolases"/>
    <property type="match status" value="1"/>
</dbReference>
<dbReference type="EMBL" id="BRYA01000242">
    <property type="protein sequence ID" value="GMI45309.1"/>
    <property type="molecule type" value="Genomic_DNA"/>
</dbReference>
<evidence type="ECO:0000313" key="2">
    <source>
        <dbReference type="Proteomes" id="UP001165065"/>
    </source>
</evidence>
<reference evidence="2" key="1">
    <citation type="journal article" date="2023" name="Commun. Biol.">
        <title>Genome analysis of Parmales, the sister group of diatoms, reveals the evolutionary specialization of diatoms from phago-mixotrophs to photoautotrophs.</title>
        <authorList>
            <person name="Ban H."/>
            <person name="Sato S."/>
            <person name="Yoshikawa S."/>
            <person name="Yamada K."/>
            <person name="Nakamura Y."/>
            <person name="Ichinomiya M."/>
            <person name="Sato N."/>
            <person name="Blanc-Mathieu R."/>
            <person name="Endo H."/>
            <person name="Kuwata A."/>
            <person name="Ogata H."/>
        </authorList>
    </citation>
    <scope>NUCLEOTIDE SEQUENCE [LARGE SCALE GENOMIC DNA]</scope>
</reference>
<dbReference type="PANTHER" id="PTHR36451:SF1">
    <property type="entry name" value="OMEGA-HYDROXY-BETA-DIHYDROMENAQUINONE-9 SULFOTRANSFERASE STF3"/>
    <property type="match status" value="1"/>
</dbReference>
<proteinExistence type="predicted"/>
<gene>
    <name evidence="1" type="ORF">TrCOL_g13702</name>
</gene>
<dbReference type="InterPro" id="IPR027417">
    <property type="entry name" value="P-loop_NTPase"/>
</dbReference>
<comment type="caution">
    <text evidence="1">The sequence shown here is derived from an EMBL/GenBank/DDBJ whole genome shotgun (WGS) entry which is preliminary data.</text>
</comment>
<dbReference type="OrthoDB" id="429813at2759"/>
<sequence>MSMSQAAIAAIGGVLVIYAVKVMSKPKYAVSPRISLKARILNIILSPLAYFQVSPVFKPLKLSSLEKQASQGVRGLKDFGDECYKGPYEETMDMVNEGGYSPIGKAAAHDFFLRRLMAKLRLQDHLSKPSISPCLTKPIRDPIFVVGLPRTGTTYLHRLLSLDPHARAPKTYELFDPVPRYPDDLVKDKKKRIKFVQDAIDQLLMVVPHFAAIHEVGASLPEECMMSLGCDIPMLFATFHVLIKKPYTSFNWDCSQGYKNYRRVLQLLQHQAEVEGDTDLMDKRWTLKCPVHLGLLKYLSQGFPDARIVWTHRDATQAVGSLCSFVRATQDMHEGGDIRLDELGRDVLNFAKEWIERADTFFKENSDKKHPRSNVMYTELISDPVLTVKKLYAEVGYDFTPEYEGRLKTYIDENNKEREKLKKKGGKKLHSYDVKDFGLKEEAIEEQFEWYKKKFFTAK</sequence>
<evidence type="ECO:0008006" key="3">
    <source>
        <dbReference type="Google" id="ProtNLM"/>
    </source>
</evidence>
<evidence type="ECO:0000313" key="1">
    <source>
        <dbReference type="EMBL" id="GMI45309.1"/>
    </source>
</evidence>
<organism evidence="1 2">
    <name type="scientific">Triparma columacea</name>
    <dbReference type="NCBI Taxonomy" id="722753"/>
    <lineage>
        <taxon>Eukaryota</taxon>
        <taxon>Sar</taxon>
        <taxon>Stramenopiles</taxon>
        <taxon>Ochrophyta</taxon>
        <taxon>Bolidophyceae</taxon>
        <taxon>Parmales</taxon>
        <taxon>Triparmaceae</taxon>
        <taxon>Triparma</taxon>
    </lineage>
</organism>
<dbReference type="AlphaFoldDB" id="A0A9W7LCA0"/>
<accession>A0A9W7LCA0</accession>
<dbReference type="PANTHER" id="PTHR36451">
    <property type="entry name" value="PAPS-DEPENDENT SULFOTRANSFERASE STF3"/>
    <property type="match status" value="1"/>
</dbReference>
<dbReference type="SUPFAM" id="SSF52540">
    <property type="entry name" value="P-loop containing nucleoside triphosphate hydrolases"/>
    <property type="match status" value="1"/>
</dbReference>
<protein>
    <recommendedName>
        <fullName evidence="3">Sulfotransferase</fullName>
    </recommendedName>
</protein>
<name>A0A9W7LCA0_9STRA</name>